<dbReference type="Proteomes" id="UP000305654">
    <property type="component" value="Unassembled WGS sequence"/>
</dbReference>
<protein>
    <submittedName>
        <fullName evidence="6">TlpA family protein disulfide reductase</fullName>
    </submittedName>
</protein>
<dbReference type="Gene3D" id="3.40.30.10">
    <property type="entry name" value="Glutaredoxin"/>
    <property type="match status" value="1"/>
</dbReference>
<dbReference type="PANTHER" id="PTHR42852:SF17">
    <property type="entry name" value="THIOREDOXIN-LIKE PROTEIN HI_1115"/>
    <property type="match status" value="1"/>
</dbReference>
<proteinExistence type="predicted"/>
<accession>A0A5R9JDQ1</accession>
<evidence type="ECO:0000256" key="2">
    <source>
        <dbReference type="ARBA" id="ARBA00022748"/>
    </source>
</evidence>
<dbReference type="PROSITE" id="PS00194">
    <property type="entry name" value="THIOREDOXIN_1"/>
    <property type="match status" value="1"/>
</dbReference>
<dbReference type="InterPro" id="IPR013766">
    <property type="entry name" value="Thioredoxin_domain"/>
</dbReference>
<comment type="caution">
    <text evidence="6">The sequence shown here is derived from an EMBL/GenBank/DDBJ whole genome shotgun (WGS) entry which is preliminary data.</text>
</comment>
<evidence type="ECO:0000256" key="1">
    <source>
        <dbReference type="ARBA" id="ARBA00004196"/>
    </source>
</evidence>
<evidence type="ECO:0000313" key="6">
    <source>
        <dbReference type="EMBL" id="TLU73751.1"/>
    </source>
</evidence>
<dbReference type="PANTHER" id="PTHR42852">
    <property type="entry name" value="THIOL:DISULFIDE INTERCHANGE PROTEIN DSBE"/>
    <property type="match status" value="1"/>
</dbReference>
<dbReference type="InterPro" id="IPR050553">
    <property type="entry name" value="Thioredoxin_ResA/DsbE_sf"/>
</dbReference>
<sequence length="213" mass="21986">MQMPLITPIVMRRGLLAAGGTLLAALVARNSLRQAPTPGPEAPGTGPARNAAPPAAPGPAPRGIADLQPHAPAALPALAFTTADGVRRTLADYAGRGVILNFWATWCTPCVSEMPALDALAGAMAASKPPMTVLAVSLDRAGAAAVTPFYASHGIRNLPVLLDPHSETMMALRLDGIPTTLVIDRGGQEVARIQGPVRWDDRDAAASLQRMAG</sequence>
<dbReference type="AlphaFoldDB" id="A0A5R9JDQ1"/>
<keyword evidence="2" id="KW-0201">Cytochrome c-type biogenesis</keyword>
<dbReference type="InterPro" id="IPR013740">
    <property type="entry name" value="Redoxin"/>
</dbReference>
<dbReference type="Pfam" id="PF08534">
    <property type="entry name" value="Redoxin"/>
    <property type="match status" value="1"/>
</dbReference>
<name>A0A5R9JDQ1_9PROT</name>
<reference evidence="6 7" key="1">
    <citation type="submission" date="2019-05" db="EMBL/GenBank/DDBJ databases">
        <authorList>
            <person name="Pankratov T."/>
            <person name="Grouzdev D."/>
        </authorList>
    </citation>
    <scope>NUCLEOTIDE SEQUENCE [LARGE SCALE GENOMIC DNA]</scope>
    <source>
        <strain evidence="6 7">KEBCLARHB70R</strain>
    </source>
</reference>
<dbReference type="SUPFAM" id="SSF52833">
    <property type="entry name" value="Thioredoxin-like"/>
    <property type="match status" value="1"/>
</dbReference>
<feature type="compositionally biased region" description="Low complexity" evidence="4">
    <location>
        <begin position="42"/>
        <end position="53"/>
    </location>
</feature>
<dbReference type="GO" id="GO:0030313">
    <property type="term" value="C:cell envelope"/>
    <property type="evidence" value="ECO:0007669"/>
    <property type="project" value="UniProtKB-SubCell"/>
</dbReference>
<feature type="domain" description="Thioredoxin" evidence="5">
    <location>
        <begin position="69"/>
        <end position="213"/>
    </location>
</feature>
<feature type="region of interest" description="Disordered" evidence="4">
    <location>
        <begin position="34"/>
        <end position="67"/>
    </location>
</feature>
<organism evidence="6 7">
    <name type="scientific">Lichenicoccus roseus</name>
    <dbReference type="NCBI Taxonomy" id="2683649"/>
    <lineage>
        <taxon>Bacteria</taxon>
        <taxon>Pseudomonadati</taxon>
        <taxon>Pseudomonadota</taxon>
        <taxon>Alphaproteobacteria</taxon>
        <taxon>Acetobacterales</taxon>
        <taxon>Acetobacteraceae</taxon>
        <taxon>Lichenicoccus</taxon>
    </lineage>
</organism>
<evidence type="ECO:0000313" key="7">
    <source>
        <dbReference type="Proteomes" id="UP000305654"/>
    </source>
</evidence>
<dbReference type="InterPro" id="IPR036249">
    <property type="entry name" value="Thioredoxin-like_sf"/>
</dbReference>
<evidence type="ECO:0000256" key="3">
    <source>
        <dbReference type="ARBA" id="ARBA00023284"/>
    </source>
</evidence>
<dbReference type="PROSITE" id="PS51352">
    <property type="entry name" value="THIOREDOXIN_2"/>
    <property type="match status" value="1"/>
</dbReference>
<dbReference type="EMBL" id="VCDI01000001">
    <property type="protein sequence ID" value="TLU73751.1"/>
    <property type="molecule type" value="Genomic_DNA"/>
</dbReference>
<keyword evidence="3" id="KW-0676">Redox-active center</keyword>
<keyword evidence="7" id="KW-1185">Reference proteome</keyword>
<dbReference type="GO" id="GO:0015036">
    <property type="term" value="F:disulfide oxidoreductase activity"/>
    <property type="evidence" value="ECO:0007669"/>
    <property type="project" value="UniProtKB-ARBA"/>
</dbReference>
<dbReference type="CDD" id="cd02966">
    <property type="entry name" value="TlpA_like_family"/>
    <property type="match status" value="1"/>
</dbReference>
<evidence type="ECO:0000259" key="5">
    <source>
        <dbReference type="PROSITE" id="PS51352"/>
    </source>
</evidence>
<dbReference type="GO" id="GO:0017004">
    <property type="term" value="P:cytochrome complex assembly"/>
    <property type="evidence" value="ECO:0007669"/>
    <property type="project" value="UniProtKB-KW"/>
</dbReference>
<evidence type="ECO:0000256" key="4">
    <source>
        <dbReference type="SAM" id="MobiDB-lite"/>
    </source>
</evidence>
<dbReference type="InterPro" id="IPR017937">
    <property type="entry name" value="Thioredoxin_CS"/>
</dbReference>
<comment type="subcellular location">
    <subcellularLocation>
        <location evidence="1">Cell envelope</location>
    </subcellularLocation>
</comment>
<gene>
    <name evidence="6" type="ORF">FE263_00495</name>
</gene>
<dbReference type="OrthoDB" id="9799347at2"/>